<evidence type="ECO:0000256" key="1">
    <source>
        <dbReference type="ARBA" id="ARBA00004251"/>
    </source>
</evidence>
<dbReference type="InterPro" id="IPR001245">
    <property type="entry name" value="Ser-Thr/Tyr_kinase_cat_dom"/>
</dbReference>
<evidence type="ECO:0000256" key="5">
    <source>
        <dbReference type="ARBA" id="ARBA00022679"/>
    </source>
</evidence>
<evidence type="ECO:0000256" key="16">
    <source>
        <dbReference type="ARBA" id="ARBA00048679"/>
    </source>
</evidence>
<keyword evidence="7 19" id="KW-0732">Signal</keyword>
<evidence type="ECO:0000256" key="17">
    <source>
        <dbReference type="PROSITE-ProRule" id="PRU10141"/>
    </source>
</evidence>
<dbReference type="Pfam" id="PF01453">
    <property type="entry name" value="B_lectin"/>
    <property type="match status" value="2"/>
</dbReference>
<dbReference type="PROSITE" id="PS50927">
    <property type="entry name" value="BULB_LECTIN"/>
    <property type="match status" value="2"/>
</dbReference>
<comment type="subcellular location">
    <subcellularLocation>
        <location evidence="1">Cell membrane</location>
        <topology evidence="1">Single-pass type I membrane protein</topology>
    </subcellularLocation>
</comment>
<evidence type="ECO:0000256" key="4">
    <source>
        <dbReference type="ARBA" id="ARBA00022527"/>
    </source>
</evidence>
<dbReference type="PROSITE" id="PS00108">
    <property type="entry name" value="PROTEIN_KINASE_ST"/>
    <property type="match status" value="2"/>
</dbReference>
<evidence type="ECO:0000256" key="2">
    <source>
        <dbReference type="ARBA" id="ARBA00012513"/>
    </source>
</evidence>
<sequence>MMLLHFIKGDIHIPVLLLLTLSFCHVANSLLDTITSSNYILKDPETLISTNTLFHLGFFTPSNSSTLSYLGIWYMSKSSVVWVANRNQPIKDSSSGHLKISEDGNLYVMNQQKQILWSSNITNITSNTTAQLQNTGNLVLQEITTGRILWQSFQHPADTFLPKMELSTNEITGQRVKLTSWRTPNDPSKGDFTMSLEPLHIAQVFIWRGTQPYWRSGPWNGQVFIGIPTMNANYLDGFSLDGEGETNGTYYLSYNYANVSMMYVLSSDGNLHETYWDYAKRDWIVDWSAVSSVCDFYGECGPFGSCDPKNSPICSCLRGFEPKNAQEWNKQNWSSGCVRKKPLQCDERVRNNRSSDGFVKLQNVKVPDFSQWLSSIAYDCRTECLANCSCIAYAYDSGIGCMLWCGNLIDIQQFSMGGIDLYIRVPSSELEKKNHTLIIVLSVIIAMALIVACAYILRKRAIRGVKALQRIQRRSYVNDTSQVELPENSLFELEKLATATNNFHSNNKLGQGGFGSVYKGRLEDGQEIAVKRLSKTSGQGVEEFMNEVMVISKLQHRNLVSLLGCCIERDEKILIYEYLPNRSLDAHIFDPPKQKVLNWEKRFNILEGIARGLLYLHRDSRLKIIHRDLKLSNILLDDELNPKISDFGMAKIFENAENEANTRRIVGTFGYISPEYALQGLFSEKSDVFSFGVLLLEIISGRKNSSFYENVESLSLLGFAWKLWRNDNIASLIDPEISNPSNKKDITRCIHIGLLCVQELASYRPTMTAVISMLNSETVNLPPPKQPAFIQIQTMIDVESSLRNDGACSINYMILLTLCFSFFLHDAGSSLDTITSSYILKAPETLSSNDGMFHLGFFTPTNSTFSYLGIWYITKPPLVWVANRDQPIKDSSSSSSGVLKISKDGNLVLLNSQDDILWSTNASNISSNTTAKLLNTGNLVLQENATGRILWQSFQHPTNAFLEGMELSTGNISGVQRTKLTSWKSHEDASIGEFSMSLERLNIPEVLVWRGSQPHWRSGPWNGQIFLGIPDMATNYLFGFYLSQDNGNTNYYLAYNYGNQTFPVYYLLSVDGNVYQVSWDPEKRDWYISWLAISSECDVYGKCGEFGICDHRSTPICRCLRGYKPRNDEEWSKQNWSSGCVRKEPFQCESESVKNNKEDGFVKMQNAKVPASILSYAAEDDCKAECLGNCSCTAYAYDAGTGCMSWIGSLIDLQIFSTGGTDLYIRVPYAELGEDKKNVTVVIAVSVIVGTTIILTCAYIFWKRIQIRERVKNKLRREDNDLVKLPELSQFEFERLVAATNNFNLSNKLGEGGYGPVYKGTLEDGQEIAVKRLSRSSGQGYEEFMNEVMVISKLQHRNLVRLFGCCIEGEEKILIYEYMPNKSLDAYMFDQSNQILNWEKRFSIIDGIARGLLYLHRDSRLRIIHRDLKLSNILLDEELNPKIADFGLAKIFSRTEDAVNTRRVVGTYGYMSPEYAMEGLFSEKSDVFSFGVLLLEIVSRRKNTSFCEDSKSLSLLGFAWNLWNADNTASLIDPEISSSCNKEDIMRCIHIGLLCVQELARDRPTMTAVVSMLNSETVNLPSPKQPAFVQRQTLLDIESSMTNDGFCSINNTLKLNSKFISRNIKFMQQRRYNEVLHIGLLYVQELARDRPTMTSVISMLNSETINLPPPKQPAFILRQTMLDIESSLTNDGKGSINNVTITNIQGR</sequence>
<dbReference type="Gene3D" id="3.30.200.20">
    <property type="entry name" value="Phosphorylase Kinase, domain 1"/>
    <property type="match status" value="2"/>
</dbReference>
<evidence type="ECO:0000256" key="8">
    <source>
        <dbReference type="ARBA" id="ARBA00022741"/>
    </source>
</evidence>
<feature type="domain" description="Bulb-type lectin" evidence="21">
    <location>
        <begin position="32"/>
        <end position="153"/>
    </location>
</feature>
<dbReference type="FunFam" id="3.30.200.20:FF:000195">
    <property type="entry name" value="G-type lectin S-receptor-like serine/threonine-protein kinase"/>
    <property type="match status" value="2"/>
</dbReference>
<feature type="chain" id="PRO_5019524587" description="non-specific serine/threonine protein kinase" evidence="19">
    <location>
        <begin position="30"/>
        <end position="1707"/>
    </location>
</feature>
<dbReference type="PANTHER" id="PTHR27002:SF1082">
    <property type="entry name" value="OS06G0693000 PROTEIN"/>
    <property type="match status" value="1"/>
</dbReference>
<dbReference type="SUPFAM" id="SSF56112">
    <property type="entry name" value="Protein kinase-like (PK-like)"/>
    <property type="match status" value="2"/>
</dbReference>
<dbReference type="PANTHER" id="PTHR27002">
    <property type="entry name" value="RECEPTOR-LIKE SERINE/THREONINE-PROTEIN KINASE SD1-8"/>
    <property type="match status" value="1"/>
</dbReference>
<gene>
    <name evidence="23" type="ORF">Ahy_B10g100914</name>
</gene>
<evidence type="ECO:0000313" key="23">
    <source>
        <dbReference type="EMBL" id="RYQ82322.1"/>
    </source>
</evidence>
<comment type="catalytic activity">
    <reaction evidence="15">
        <text>L-threonyl-[protein] + ATP = O-phospho-L-threonyl-[protein] + ADP + H(+)</text>
        <dbReference type="Rhea" id="RHEA:46608"/>
        <dbReference type="Rhea" id="RHEA-COMP:11060"/>
        <dbReference type="Rhea" id="RHEA-COMP:11605"/>
        <dbReference type="ChEBI" id="CHEBI:15378"/>
        <dbReference type="ChEBI" id="CHEBI:30013"/>
        <dbReference type="ChEBI" id="CHEBI:30616"/>
        <dbReference type="ChEBI" id="CHEBI:61977"/>
        <dbReference type="ChEBI" id="CHEBI:456216"/>
        <dbReference type="EC" id="2.7.11.1"/>
    </reaction>
</comment>
<dbReference type="SUPFAM" id="SSF51110">
    <property type="entry name" value="alpha-D-mannose-specific plant lectins"/>
    <property type="match status" value="2"/>
</dbReference>
<feature type="binding site" evidence="17">
    <location>
        <position position="531"/>
    </location>
    <ligand>
        <name>ATP</name>
        <dbReference type="ChEBI" id="CHEBI:30616"/>
    </ligand>
</feature>
<comment type="catalytic activity">
    <reaction evidence="16">
        <text>L-seryl-[protein] + ATP = O-phospho-L-seryl-[protein] + ADP + H(+)</text>
        <dbReference type="Rhea" id="RHEA:17989"/>
        <dbReference type="Rhea" id="RHEA-COMP:9863"/>
        <dbReference type="Rhea" id="RHEA-COMP:11604"/>
        <dbReference type="ChEBI" id="CHEBI:15378"/>
        <dbReference type="ChEBI" id="CHEBI:29999"/>
        <dbReference type="ChEBI" id="CHEBI:30616"/>
        <dbReference type="ChEBI" id="CHEBI:83421"/>
        <dbReference type="ChEBI" id="CHEBI:456216"/>
        <dbReference type="EC" id="2.7.11.1"/>
    </reaction>
</comment>
<feature type="domain" description="Bulb-type lectin" evidence="21">
    <location>
        <begin position="831"/>
        <end position="954"/>
    </location>
</feature>
<keyword evidence="8 17" id="KW-0547">Nucleotide-binding</keyword>
<dbReference type="GO" id="GO:0004674">
    <property type="term" value="F:protein serine/threonine kinase activity"/>
    <property type="evidence" value="ECO:0007669"/>
    <property type="project" value="UniProtKB-KW"/>
</dbReference>
<keyword evidence="14" id="KW-0325">Glycoprotein</keyword>
<dbReference type="InterPro" id="IPR000719">
    <property type="entry name" value="Prot_kinase_dom"/>
</dbReference>
<keyword evidence="11 18" id="KW-1133">Transmembrane helix</keyword>
<dbReference type="EMBL" id="SDMP01000020">
    <property type="protein sequence ID" value="RYQ82322.1"/>
    <property type="molecule type" value="Genomic_DNA"/>
</dbReference>
<keyword evidence="6 18" id="KW-0812">Transmembrane</keyword>
<dbReference type="InterPro" id="IPR001480">
    <property type="entry name" value="Bulb-type_lectin_dom"/>
</dbReference>
<evidence type="ECO:0000256" key="7">
    <source>
        <dbReference type="ARBA" id="ARBA00022729"/>
    </source>
</evidence>
<evidence type="ECO:0000259" key="22">
    <source>
        <dbReference type="PROSITE" id="PS50948"/>
    </source>
</evidence>
<dbReference type="InterPro" id="IPR003609">
    <property type="entry name" value="Pan_app"/>
</dbReference>
<evidence type="ECO:0000256" key="19">
    <source>
        <dbReference type="SAM" id="SignalP"/>
    </source>
</evidence>
<dbReference type="PROSITE" id="PS50011">
    <property type="entry name" value="PROTEIN_KINASE_DOM"/>
    <property type="match status" value="2"/>
</dbReference>
<feature type="domain" description="Protein kinase" evidence="20">
    <location>
        <begin position="503"/>
        <end position="754"/>
    </location>
</feature>
<dbReference type="FunFam" id="2.90.10.10:FF:000005">
    <property type="entry name" value="G-type lectin S-receptor-like serine/threonine-protein kinase"/>
    <property type="match status" value="1"/>
</dbReference>
<dbReference type="Gene3D" id="2.90.10.10">
    <property type="entry name" value="Bulb-type lectin domain"/>
    <property type="match status" value="2"/>
</dbReference>
<dbReference type="CDD" id="cd01098">
    <property type="entry name" value="PAN_AP_plant"/>
    <property type="match status" value="2"/>
</dbReference>
<dbReference type="InterPro" id="IPR021820">
    <property type="entry name" value="S-locus_recpt_kinase_C"/>
</dbReference>
<keyword evidence="10 17" id="KW-0067">ATP-binding</keyword>
<dbReference type="FunFam" id="1.10.510.10:FF:000060">
    <property type="entry name" value="G-type lectin S-receptor-like serine/threonine-protein kinase"/>
    <property type="match status" value="1"/>
</dbReference>
<dbReference type="CDD" id="cd00028">
    <property type="entry name" value="B_lectin"/>
    <property type="match status" value="2"/>
</dbReference>
<accession>A0A444WY99</accession>
<evidence type="ECO:0000256" key="14">
    <source>
        <dbReference type="ARBA" id="ARBA00023180"/>
    </source>
</evidence>
<keyword evidence="9" id="KW-0418">Kinase</keyword>
<evidence type="ECO:0000256" key="10">
    <source>
        <dbReference type="ARBA" id="ARBA00022840"/>
    </source>
</evidence>
<keyword evidence="5" id="KW-0808">Transferase</keyword>
<evidence type="ECO:0000256" key="6">
    <source>
        <dbReference type="ARBA" id="ARBA00022692"/>
    </source>
</evidence>
<feature type="transmembrane region" description="Helical" evidence="18">
    <location>
        <begin position="437"/>
        <end position="457"/>
    </location>
</feature>
<organism evidence="23 24">
    <name type="scientific">Arachis hypogaea</name>
    <name type="common">Peanut</name>
    <dbReference type="NCBI Taxonomy" id="3818"/>
    <lineage>
        <taxon>Eukaryota</taxon>
        <taxon>Viridiplantae</taxon>
        <taxon>Streptophyta</taxon>
        <taxon>Embryophyta</taxon>
        <taxon>Tracheophyta</taxon>
        <taxon>Spermatophyta</taxon>
        <taxon>Magnoliopsida</taxon>
        <taxon>eudicotyledons</taxon>
        <taxon>Gunneridae</taxon>
        <taxon>Pentapetalae</taxon>
        <taxon>rosids</taxon>
        <taxon>fabids</taxon>
        <taxon>Fabales</taxon>
        <taxon>Fabaceae</taxon>
        <taxon>Papilionoideae</taxon>
        <taxon>50 kb inversion clade</taxon>
        <taxon>dalbergioids sensu lato</taxon>
        <taxon>Dalbergieae</taxon>
        <taxon>Pterocarpus clade</taxon>
        <taxon>Arachis</taxon>
    </lineage>
</organism>
<evidence type="ECO:0000259" key="20">
    <source>
        <dbReference type="PROSITE" id="PS50011"/>
    </source>
</evidence>
<dbReference type="InterPro" id="IPR000858">
    <property type="entry name" value="S_locus_glycoprot_dom"/>
</dbReference>
<keyword evidence="4" id="KW-0723">Serine/threonine-protein kinase</keyword>
<dbReference type="GO" id="GO:0005886">
    <property type="term" value="C:plasma membrane"/>
    <property type="evidence" value="ECO:0007669"/>
    <property type="project" value="UniProtKB-SubCell"/>
</dbReference>
<dbReference type="PROSITE" id="PS00107">
    <property type="entry name" value="PROTEIN_KINASE_ATP"/>
    <property type="match status" value="1"/>
</dbReference>
<evidence type="ECO:0000259" key="21">
    <source>
        <dbReference type="PROSITE" id="PS50927"/>
    </source>
</evidence>
<name>A0A444WY99_ARAHY</name>
<dbReference type="InterPro" id="IPR017441">
    <property type="entry name" value="Protein_kinase_ATP_BS"/>
</dbReference>
<feature type="signal peptide" evidence="19">
    <location>
        <begin position="1"/>
        <end position="29"/>
    </location>
</feature>
<evidence type="ECO:0000256" key="11">
    <source>
        <dbReference type="ARBA" id="ARBA00022989"/>
    </source>
</evidence>
<dbReference type="Pfam" id="PF11883">
    <property type="entry name" value="DUF3403"/>
    <property type="match status" value="1"/>
</dbReference>
<evidence type="ECO:0000256" key="9">
    <source>
        <dbReference type="ARBA" id="ARBA00022777"/>
    </source>
</evidence>
<dbReference type="STRING" id="3818.A0A444WY99"/>
<dbReference type="InterPro" id="IPR011009">
    <property type="entry name" value="Kinase-like_dom_sf"/>
</dbReference>
<dbReference type="Proteomes" id="UP000289738">
    <property type="component" value="Chromosome B10"/>
</dbReference>
<dbReference type="FunFam" id="2.90.10.10:FF:000001">
    <property type="entry name" value="G-type lectin S-receptor-like serine/threonine-protein kinase"/>
    <property type="match status" value="1"/>
</dbReference>
<evidence type="ECO:0000256" key="3">
    <source>
        <dbReference type="ARBA" id="ARBA00022475"/>
    </source>
</evidence>
<dbReference type="Gene3D" id="1.10.510.10">
    <property type="entry name" value="Transferase(Phosphotransferase) domain 1"/>
    <property type="match status" value="2"/>
</dbReference>
<keyword evidence="13" id="KW-1015">Disulfide bond</keyword>
<dbReference type="FunFam" id="1.10.510.10:FF:000467">
    <property type="entry name" value="Liguleless narrow1"/>
    <property type="match status" value="1"/>
</dbReference>
<dbReference type="InterPro" id="IPR036426">
    <property type="entry name" value="Bulb-type_lectin_dom_sf"/>
</dbReference>
<dbReference type="InterPro" id="IPR008271">
    <property type="entry name" value="Ser/Thr_kinase_AS"/>
</dbReference>
<reference evidence="23 24" key="1">
    <citation type="submission" date="2019-01" db="EMBL/GenBank/DDBJ databases">
        <title>Sequencing of cultivated peanut Arachis hypogaea provides insights into genome evolution and oil improvement.</title>
        <authorList>
            <person name="Chen X."/>
        </authorList>
    </citation>
    <scope>NUCLEOTIDE SEQUENCE [LARGE SCALE GENOMIC DNA]</scope>
    <source>
        <strain evidence="24">cv. Fuhuasheng</strain>
        <tissue evidence="23">Leaves</tissue>
    </source>
</reference>
<feature type="domain" description="Apple" evidence="22">
    <location>
        <begin position="1148"/>
        <end position="1228"/>
    </location>
</feature>
<keyword evidence="12 18" id="KW-0472">Membrane</keyword>
<dbReference type="SMART" id="SM00473">
    <property type="entry name" value="PAN_AP"/>
    <property type="match status" value="2"/>
</dbReference>
<dbReference type="Pfam" id="PF08276">
    <property type="entry name" value="PAN_2"/>
    <property type="match status" value="2"/>
</dbReference>
<protein>
    <recommendedName>
        <fullName evidence="2">non-specific serine/threonine protein kinase</fullName>
        <ecNumber evidence="2">2.7.11.1</ecNumber>
    </recommendedName>
</protein>
<dbReference type="PROSITE" id="PS50948">
    <property type="entry name" value="PAN"/>
    <property type="match status" value="2"/>
</dbReference>
<dbReference type="SMART" id="SM00220">
    <property type="entry name" value="S_TKc"/>
    <property type="match status" value="2"/>
</dbReference>
<feature type="domain" description="Protein kinase" evidence="20">
    <location>
        <begin position="1303"/>
        <end position="1588"/>
    </location>
</feature>
<dbReference type="CDD" id="cd14066">
    <property type="entry name" value="STKc_IRAK"/>
    <property type="match status" value="2"/>
</dbReference>
<dbReference type="GO" id="GO:0005524">
    <property type="term" value="F:ATP binding"/>
    <property type="evidence" value="ECO:0007669"/>
    <property type="project" value="UniProtKB-UniRule"/>
</dbReference>
<dbReference type="Pfam" id="PF07714">
    <property type="entry name" value="PK_Tyr_Ser-Thr"/>
    <property type="match status" value="2"/>
</dbReference>
<evidence type="ECO:0000256" key="15">
    <source>
        <dbReference type="ARBA" id="ARBA00047899"/>
    </source>
</evidence>
<keyword evidence="3" id="KW-1003">Cell membrane</keyword>
<dbReference type="Pfam" id="PF00954">
    <property type="entry name" value="S_locus_glycop"/>
    <property type="match status" value="2"/>
</dbReference>
<dbReference type="EC" id="2.7.11.1" evidence="2"/>
<evidence type="ECO:0000256" key="12">
    <source>
        <dbReference type="ARBA" id="ARBA00023136"/>
    </source>
</evidence>
<evidence type="ECO:0000256" key="18">
    <source>
        <dbReference type="SAM" id="Phobius"/>
    </source>
</evidence>
<proteinExistence type="predicted"/>
<dbReference type="GO" id="GO:0048544">
    <property type="term" value="P:recognition of pollen"/>
    <property type="evidence" value="ECO:0007669"/>
    <property type="project" value="InterPro"/>
</dbReference>
<keyword evidence="24" id="KW-1185">Reference proteome</keyword>
<comment type="caution">
    <text evidence="23">The sequence shown here is derived from an EMBL/GenBank/DDBJ whole genome shotgun (WGS) entry which is preliminary data.</text>
</comment>
<feature type="domain" description="Apple" evidence="22">
    <location>
        <begin position="345"/>
        <end position="426"/>
    </location>
</feature>
<evidence type="ECO:0000256" key="13">
    <source>
        <dbReference type="ARBA" id="ARBA00023157"/>
    </source>
</evidence>
<evidence type="ECO:0000313" key="24">
    <source>
        <dbReference type="Proteomes" id="UP000289738"/>
    </source>
</evidence>
<dbReference type="SMART" id="SM00108">
    <property type="entry name" value="B_lectin"/>
    <property type="match status" value="2"/>
</dbReference>
<feature type="transmembrane region" description="Helical" evidence="18">
    <location>
        <begin position="1241"/>
        <end position="1262"/>
    </location>
</feature>